<dbReference type="Proteomes" id="UP000034181">
    <property type="component" value="Unassembled WGS sequence"/>
</dbReference>
<evidence type="ECO:0000313" key="2">
    <source>
        <dbReference type="Proteomes" id="UP000034181"/>
    </source>
</evidence>
<accession>A0A0G0ML12</accession>
<proteinExistence type="predicted"/>
<comment type="caution">
    <text evidence="1">The sequence shown here is derived from an EMBL/GenBank/DDBJ whole genome shotgun (WGS) entry which is preliminary data.</text>
</comment>
<sequence length="298" mass="33936">MDKLETIIKSIPLIEPESSIKGMQPDFLTTTEGGSLYFGTGLTTAKAMSIGVPFDVIGMLCVAEKLRRELGLKYIFQLIADTHAKSNPFCKPEEVDAMATKMTDVCRRAAQLLRIEGIYLPIKSSEIDTKPEYLEVFQAIQTEDHEYVRREWADIEYLRRHRNLQLKLSWTIGPKVNKIGFDERLYDLRFREVMGQSMSFVYLWPGRTMDKDRPKVSPYISIPGERRILIQKGEDVAAKMREAEEAFGADSLKSVKEHLRNIVALFEELHGSVEGDSTAAKVQTIIDKVISTRLRFGL</sequence>
<dbReference type="AlphaFoldDB" id="A0A0G0ML12"/>
<gene>
    <name evidence="1" type="ORF">US96_C0032G0003</name>
</gene>
<evidence type="ECO:0000313" key="1">
    <source>
        <dbReference type="EMBL" id="KKQ74424.1"/>
    </source>
</evidence>
<name>A0A0G0ML12_9BACT</name>
<dbReference type="EMBL" id="LBUZ01000032">
    <property type="protein sequence ID" value="KKQ74424.1"/>
    <property type="molecule type" value="Genomic_DNA"/>
</dbReference>
<organism evidence="1 2">
    <name type="scientific">Candidatus Woesebacteria bacterium GW2011_GWB1_38_5b</name>
    <dbReference type="NCBI Taxonomy" id="1618569"/>
    <lineage>
        <taxon>Bacteria</taxon>
        <taxon>Candidatus Woeseibacteriota</taxon>
    </lineage>
</organism>
<protein>
    <submittedName>
        <fullName evidence="1">Uncharacterized protein</fullName>
    </submittedName>
</protein>
<reference evidence="1 2" key="1">
    <citation type="journal article" date="2015" name="Nature">
        <title>rRNA introns, odd ribosomes, and small enigmatic genomes across a large radiation of phyla.</title>
        <authorList>
            <person name="Brown C.T."/>
            <person name="Hug L.A."/>
            <person name="Thomas B.C."/>
            <person name="Sharon I."/>
            <person name="Castelle C.J."/>
            <person name="Singh A."/>
            <person name="Wilkins M.J."/>
            <person name="Williams K.H."/>
            <person name="Banfield J.F."/>
        </authorList>
    </citation>
    <scope>NUCLEOTIDE SEQUENCE [LARGE SCALE GENOMIC DNA]</scope>
</reference>